<dbReference type="AlphaFoldDB" id="A0A934RV87"/>
<name>A0A934RV87_9BACT</name>
<dbReference type="RefSeq" id="WP_200353664.1">
    <property type="nucleotide sequence ID" value="NZ_JAENIL010000002.1"/>
</dbReference>
<evidence type="ECO:0000313" key="2">
    <source>
        <dbReference type="EMBL" id="MBK1875446.1"/>
    </source>
</evidence>
<proteinExistence type="predicted"/>
<reference evidence="2" key="1">
    <citation type="submission" date="2021-01" db="EMBL/GenBank/DDBJ databases">
        <title>Modified the classification status of verrucomicrobia.</title>
        <authorList>
            <person name="Feng X."/>
        </authorList>
    </citation>
    <scope>NUCLEOTIDE SEQUENCE</scope>
    <source>
        <strain evidence="2">KCTC 13126</strain>
    </source>
</reference>
<evidence type="ECO:0000313" key="3">
    <source>
        <dbReference type="Proteomes" id="UP000617628"/>
    </source>
</evidence>
<keyword evidence="1" id="KW-0732">Signal</keyword>
<evidence type="ECO:0000256" key="1">
    <source>
        <dbReference type="SAM" id="SignalP"/>
    </source>
</evidence>
<feature type="signal peptide" evidence="1">
    <location>
        <begin position="1"/>
        <end position="20"/>
    </location>
</feature>
<dbReference type="Proteomes" id="UP000617628">
    <property type="component" value="Unassembled WGS sequence"/>
</dbReference>
<evidence type="ECO:0008006" key="4">
    <source>
        <dbReference type="Google" id="ProtNLM"/>
    </source>
</evidence>
<gene>
    <name evidence="2" type="ORF">JIN87_01135</name>
</gene>
<feature type="chain" id="PRO_5038129142" description="Heparinase II/III-like protein" evidence="1">
    <location>
        <begin position="21"/>
        <end position="693"/>
    </location>
</feature>
<accession>A0A934RV87</accession>
<keyword evidence="3" id="KW-1185">Reference proteome</keyword>
<organism evidence="2 3">
    <name type="scientific">Pelagicoccus mobilis</name>
    <dbReference type="NCBI Taxonomy" id="415221"/>
    <lineage>
        <taxon>Bacteria</taxon>
        <taxon>Pseudomonadati</taxon>
        <taxon>Verrucomicrobiota</taxon>
        <taxon>Opitutia</taxon>
        <taxon>Puniceicoccales</taxon>
        <taxon>Pelagicoccaceae</taxon>
        <taxon>Pelagicoccus</taxon>
    </lineage>
</organism>
<sequence length="693" mass="79579">MKKIVSTLCAVLALSTFAIAGEVFENPLEDQAFDYSEKSVQKYIRKAASTKAARVEYAFENATGEGLREAWCPYFANLYLGRDLDETNARLLELLTTEDPVVQQKYRMNDHWCLAINQQFYHMYYAFGSKGAVSPGRLYPETERALLELLWNRMKYKDDIHLAGKSTWWMVGSENHDLVAKVSSLISSQIFMNEPDFKDRLYPDLGTGGGNKYWFHRMYAKDAVDGPQGRADWGDGKDYTARDHYRAWCAYFDEYFTERAKKGFFLERASSNYMAVTVSYLTDIFDLCDDPSLVREAESFIDLVWAEWAQDQLNGVRGGAKTRNNGLQLEDAMYEFARFYMGGKGSSETHFFAQLLSDYELKPIHWEMALDREGLGEFEYISRTPGEEENVWPRPLGTERTLVCDTDSRLKRYSWVTPDYILGCQMDHPGAIHSHLSNQARWQGITFKGPEGPRVFPTDFKEDDEGNFSGKKTSGFCRAVQDRKVMIVQQARRWSQMNPDWFPAKSTMDLDYAIHFGANHDRLLERDGWIFVENGDAFLAVRPVMGEYADGWTILVDDASPGLESEIIEDSYEWTPDRETVLLKDKHAGMIFEASRRIYHATLEDFMEDVLDNLLVLDKTVVPGFHVLRYRGCGEEAQEIVFNLANNEIPMIGGQRVDFAPDMVFDSPYLKSEYESGIVKISKGDRELILDFN</sequence>
<protein>
    <recommendedName>
        <fullName evidence="4">Heparinase II/III-like protein</fullName>
    </recommendedName>
</protein>
<comment type="caution">
    <text evidence="2">The sequence shown here is derived from an EMBL/GenBank/DDBJ whole genome shotgun (WGS) entry which is preliminary data.</text>
</comment>
<dbReference type="EMBL" id="JAENIL010000002">
    <property type="protein sequence ID" value="MBK1875446.1"/>
    <property type="molecule type" value="Genomic_DNA"/>
</dbReference>